<feature type="site" description="Interaction with DNA" evidence="10">
    <location>
        <position position="143"/>
    </location>
</feature>
<feature type="domain" description="Topo IA-type catalytic" evidence="12">
    <location>
        <begin position="129"/>
        <end position="560"/>
    </location>
</feature>
<dbReference type="CDD" id="cd00186">
    <property type="entry name" value="TOP1Ac"/>
    <property type="match status" value="1"/>
</dbReference>
<keyword evidence="3" id="KW-0479">Metal-binding</keyword>
<dbReference type="CDD" id="cd03363">
    <property type="entry name" value="TOPRIM_TopoIA_TopoI"/>
    <property type="match status" value="1"/>
</dbReference>
<feature type="domain" description="Toprim" evidence="11">
    <location>
        <begin position="3"/>
        <end position="115"/>
    </location>
</feature>
<dbReference type="Gene3D" id="1.10.460.10">
    <property type="entry name" value="Topoisomerase I, domain 2"/>
    <property type="match status" value="1"/>
</dbReference>
<evidence type="ECO:0000259" key="11">
    <source>
        <dbReference type="PROSITE" id="PS50880"/>
    </source>
</evidence>
<keyword evidence="7 10" id="KW-0799">Topoisomerase</keyword>
<dbReference type="PROSITE" id="PS50880">
    <property type="entry name" value="TOPRIM"/>
    <property type="match status" value="1"/>
</dbReference>
<dbReference type="Gene3D" id="3.40.50.140">
    <property type="match status" value="1"/>
</dbReference>
<reference evidence="13" key="2">
    <citation type="journal article" date="2021" name="PeerJ">
        <title>Extensive microbial diversity within the chicken gut microbiome revealed by metagenomics and culture.</title>
        <authorList>
            <person name="Gilroy R."/>
            <person name="Ravi A."/>
            <person name="Getino M."/>
            <person name="Pursley I."/>
            <person name="Horton D.L."/>
            <person name="Alikhan N.F."/>
            <person name="Baker D."/>
            <person name="Gharbi K."/>
            <person name="Hall N."/>
            <person name="Watson M."/>
            <person name="Adriaenssens E.M."/>
            <person name="Foster-Nyarko E."/>
            <person name="Jarju S."/>
            <person name="Secka A."/>
            <person name="Antonio M."/>
            <person name="Oren A."/>
            <person name="Chaudhuri R.R."/>
            <person name="La Ragione R."/>
            <person name="Hildebrand F."/>
            <person name="Pallen M.J."/>
        </authorList>
    </citation>
    <scope>NUCLEOTIDE SEQUENCE</scope>
    <source>
        <strain evidence="13">4920</strain>
    </source>
</reference>
<evidence type="ECO:0000256" key="10">
    <source>
        <dbReference type="HAMAP-Rule" id="MF_00952"/>
    </source>
</evidence>
<dbReference type="AlphaFoldDB" id="A0A9D1NHM7"/>
<dbReference type="PANTHER" id="PTHR42785">
    <property type="entry name" value="DNA TOPOISOMERASE, TYPE IA, CORE"/>
    <property type="match status" value="1"/>
</dbReference>
<dbReference type="SMART" id="SM00436">
    <property type="entry name" value="TOP1Bc"/>
    <property type="match status" value="1"/>
</dbReference>
<comment type="catalytic activity">
    <reaction evidence="1 10">
        <text>ATP-independent breakage of single-stranded DNA, followed by passage and rejoining.</text>
        <dbReference type="EC" id="5.6.2.1"/>
    </reaction>
</comment>
<dbReference type="PANTHER" id="PTHR42785:SF1">
    <property type="entry name" value="DNA TOPOISOMERASE"/>
    <property type="match status" value="1"/>
</dbReference>
<evidence type="ECO:0000259" key="12">
    <source>
        <dbReference type="PROSITE" id="PS52039"/>
    </source>
</evidence>
<protein>
    <recommendedName>
        <fullName evidence="10">DNA topoisomerase 1</fullName>
        <ecNumber evidence="10">5.6.2.1</ecNumber>
    </recommendedName>
    <alternativeName>
        <fullName evidence="10">DNA topoisomerase I</fullName>
    </alternativeName>
</protein>
<dbReference type="InterPro" id="IPR013497">
    <property type="entry name" value="Topo_IA_cen"/>
</dbReference>
<dbReference type="InterPro" id="IPR013824">
    <property type="entry name" value="Topo_IA_cen_sub1"/>
</dbReference>
<evidence type="ECO:0000256" key="7">
    <source>
        <dbReference type="ARBA" id="ARBA00023029"/>
    </source>
</evidence>
<evidence type="ECO:0000313" key="14">
    <source>
        <dbReference type="Proteomes" id="UP000886743"/>
    </source>
</evidence>
<feature type="site" description="Interaction with DNA" evidence="10">
    <location>
        <position position="155"/>
    </location>
</feature>
<dbReference type="Pfam" id="PF01396">
    <property type="entry name" value="Zn_ribbon_Top1"/>
    <property type="match status" value="3"/>
</dbReference>
<dbReference type="Proteomes" id="UP000886743">
    <property type="component" value="Unassembled WGS sequence"/>
</dbReference>
<comment type="caution">
    <text evidence="13">The sequence shown here is derived from an EMBL/GenBank/DDBJ whole genome shotgun (WGS) entry which is preliminary data.</text>
</comment>
<dbReference type="GO" id="GO:0003677">
    <property type="term" value="F:DNA binding"/>
    <property type="evidence" value="ECO:0007669"/>
    <property type="project" value="UniProtKB-KW"/>
</dbReference>
<comment type="similarity">
    <text evidence="2 10">Belongs to the type IA topoisomerase family.</text>
</comment>
<dbReference type="SUPFAM" id="SSF57783">
    <property type="entry name" value="Zinc beta-ribbon"/>
    <property type="match status" value="1"/>
</dbReference>
<dbReference type="GO" id="GO:0008270">
    <property type="term" value="F:zinc ion binding"/>
    <property type="evidence" value="ECO:0007669"/>
    <property type="project" value="UniProtKB-KW"/>
</dbReference>
<evidence type="ECO:0000256" key="5">
    <source>
        <dbReference type="ARBA" id="ARBA00022833"/>
    </source>
</evidence>
<dbReference type="SMART" id="SM00493">
    <property type="entry name" value="TOPRIM"/>
    <property type="match status" value="1"/>
</dbReference>
<dbReference type="EMBL" id="DVOF01000167">
    <property type="protein sequence ID" value="HIV03065.1"/>
    <property type="molecule type" value="Genomic_DNA"/>
</dbReference>
<feature type="site" description="Interaction with DNA" evidence="10">
    <location>
        <position position="140"/>
    </location>
</feature>
<dbReference type="InterPro" id="IPR028612">
    <property type="entry name" value="Topoisom_1_IA"/>
</dbReference>
<dbReference type="GO" id="GO:0003917">
    <property type="term" value="F:DNA topoisomerase type I (single strand cut, ATP-independent) activity"/>
    <property type="evidence" value="ECO:0007669"/>
    <property type="project" value="UniProtKB-UniRule"/>
</dbReference>
<dbReference type="Pfam" id="PF01131">
    <property type="entry name" value="Topoisom_bac"/>
    <property type="match status" value="1"/>
</dbReference>
<dbReference type="Gene3D" id="1.10.290.10">
    <property type="entry name" value="Topoisomerase I, domain 4"/>
    <property type="match status" value="1"/>
</dbReference>
<dbReference type="Gene3D" id="2.70.20.10">
    <property type="entry name" value="Topoisomerase I, domain 3"/>
    <property type="match status" value="1"/>
</dbReference>
<keyword evidence="5" id="KW-0862">Zinc</keyword>
<evidence type="ECO:0000313" key="13">
    <source>
        <dbReference type="EMBL" id="HIV03065.1"/>
    </source>
</evidence>
<evidence type="ECO:0000256" key="9">
    <source>
        <dbReference type="ARBA" id="ARBA00023235"/>
    </source>
</evidence>
<dbReference type="SMART" id="SM00437">
    <property type="entry name" value="TOP1Ac"/>
    <property type="match status" value="1"/>
</dbReference>
<dbReference type="InterPro" id="IPR006171">
    <property type="entry name" value="TOPRIM_dom"/>
</dbReference>
<reference evidence="13" key="1">
    <citation type="submission" date="2020-10" db="EMBL/GenBank/DDBJ databases">
        <authorList>
            <person name="Gilroy R."/>
        </authorList>
    </citation>
    <scope>NUCLEOTIDE SEQUENCE</scope>
    <source>
        <strain evidence="13">4920</strain>
    </source>
</reference>
<organism evidence="13 14">
    <name type="scientific">Candidatus Aphodoplasma excrementigallinarum</name>
    <dbReference type="NCBI Taxonomy" id="2840673"/>
    <lineage>
        <taxon>Bacteria</taxon>
        <taxon>Bacillati</taxon>
        <taxon>Bacillota</taxon>
        <taxon>Clostridia</taxon>
        <taxon>Eubacteriales</taxon>
        <taxon>Candidatus Aphodoplasma</taxon>
    </lineage>
</organism>
<evidence type="ECO:0000256" key="2">
    <source>
        <dbReference type="ARBA" id="ARBA00009446"/>
    </source>
</evidence>
<dbReference type="InterPro" id="IPR013498">
    <property type="entry name" value="Topo_IA_Znf"/>
</dbReference>
<keyword evidence="4" id="KW-0863">Zinc-finger</keyword>
<dbReference type="InterPro" id="IPR023405">
    <property type="entry name" value="Topo_IA_core_domain"/>
</dbReference>
<evidence type="ECO:0000256" key="4">
    <source>
        <dbReference type="ARBA" id="ARBA00022771"/>
    </source>
</evidence>
<feature type="site" description="Interaction with DNA" evidence="10">
    <location>
        <position position="139"/>
    </location>
</feature>
<comment type="subunit">
    <text evidence="10">Monomer.</text>
</comment>
<keyword evidence="6" id="KW-0460">Magnesium</keyword>
<feature type="region of interest" description="Interaction with DNA" evidence="10">
    <location>
        <begin position="163"/>
        <end position="168"/>
    </location>
</feature>
<dbReference type="InterPro" id="IPR013825">
    <property type="entry name" value="Topo_IA_cen_sub2"/>
</dbReference>
<evidence type="ECO:0000256" key="6">
    <source>
        <dbReference type="ARBA" id="ARBA00022842"/>
    </source>
</evidence>
<dbReference type="Gene3D" id="3.30.65.10">
    <property type="entry name" value="Bacterial Topoisomerase I, domain 1"/>
    <property type="match status" value="2"/>
</dbReference>
<feature type="site" description="Interaction with DNA" evidence="10">
    <location>
        <position position="491"/>
    </location>
</feature>
<comment type="function">
    <text evidence="10">Releases the supercoiling and torsional tension of DNA, which is introduced during the DNA replication and transcription, by transiently cleaving and rejoining one strand of the DNA duplex. Introduces a single-strand break via transesterification at a target site in duplex DNA. The scissile phosphodiester is attacked by the catalytic tyrosine of the enzyme, resulting in the formation of a DNA-(5'-phosphotyrosyl)-enzyme intermediate and the expulsion of a 3'-OH DNA strand. The free DNA strand then undergoes passage around the unbroken strand, thus removing DNA supercoils. Finally, in the religation step, the DNA 3'-OH attacks the covalent intermediate to expel the active-site tyrosine and restore the DNA phosphodiester backbone.</text>
</comment>
<evidence type="ECO:0000256" key="1">
    <source>
        <dbReference type="ARBA" id="ARBA00000213"/>
    </source>
</evidence>
<feature type="site" description="Interaction with DNA" evidence="10">
    <location>
        <position position="33"/>
    </location>
</feature>
<dbReference type="SUPFAM" id="SSF56712">
    <property type="entry name" value="Prokaryotic type I DNA topoisomerase"/>
    <property type="match status" value="1"/>
</dbReference>
<dbReference type="InterPro" id="IPR003601">
    <property type="entry name" value="Topo_IA_2"/>
</dbReference>
<dbReference type="PRINTS" id="PR00417">
    <property type="entry name" value="PRTPISMRASEI"/>
</dbReference>
<feature type="active site" description="O-(5'-phospho-DNA)-tyrosine intermediate" evidence="10">
    <location>
        <position position="300"/>
    </location>
</feature>
<keyword evidence="9 10" id="KW-0413">Isomerase</keyword>
<dbReference type="Pfam" id="PF01751">
    <property type="entry name" value="Toprim"/>
    <property type="match status" value="1"/>
</dbReference>
<keyword evidence="8 10" id="KW-0238">DNA-binding</keyword>
<proteinExistence type="inferred from homology"/>
<dbReference type="InterPro" id="IPR034149">
    <property type="entry name" value="TOPRIM_TopoI"/>
</dbReference>
<dbReference type="GO" id="GO:0006265">
    <property type="term" value="P:DNA topological change"/>
    <property type="evidence" value="ECO:0007669"/>
    <property type="project" value="UniProtKB-UniRule"/>
</dbReference>
<dbReference type="InterPro" id="IPR003602">
    <property type="entry name" value="Topo_IA_DNA-bd_dom"/>
</dbReference>
<dbReference type="InterPro" id="IPR005733">
    <property type="entry name" value="TopoI_bac-type"/>
</dbReference>
<dbReference type="GO" id="GO:0005694">
    <property type="term" value="C:chromosome"/>
    <property type="evidence" value="ECO:0007669"/>
    <property type="project" value="InterPro"/>
</dbReference>
<dbReference type="InterPro" id="IPR023406">
    <property type="entry name" value="Topo_IA_AS"/>
</dbReference>
<accession>A0A9D1NHM7</accession>
<dbReference type="PROSITE" id="PS00396">
    <property type="entry name" value="TOPO_IA_1"/>
    <property type="match status" value="1"/>
</dbReference>
<feature type="site" description="Interaction with DNA" evidence="10">
    <location>
        <position position="148"/>
    </location>
</feature>
<dbReference type="InterPro" id="IPR013826">
    <property type="entry name" value="Topo_IA_cen_sub3"/>
</dbReference>
<sequence length="698" mass="78194">MSKKLVIVESPSKAKTIKKYLGSTYKVEASMGHIIDLPKSQMGVDVEHDFEPRYITIRGKGSLLSKLKKEAKGVDKIYLATDPDREGEAISWHLAHALGIEETSPCRVTFNEITKSAVQKAINEPRSIDQSLVDAQQARRVLDRIVGYRLSPILWKKVKKGLSAGRVQSVATRLICDREDEIEAFVPQEYWTITAELTEPKSKKNFKANYYGEGKKKAELKNEAEAKAVSDAVKGAPFVVSTVKTTDIKKSPAPPFTTSTMQQEASRKINFQSRKTMQTAQTLYEGVDVKGAGTVGLITYMRTDSTRIAQEAQYAARDYITENYGASYAPKSFRNFKSRKNAQDAHEAIRPTDVTLTPARVKESLTNDQYKLYKLIWERFVASQMENAVVESTVTDIDAAGHTFRASGSKVKFDGFMKVYIEGTDTEKQKETALPPLVEGEELKLKNLENKQHFTQPPARYTEASLVKALEEDGIGRPSTFAPTITTILARGYVTREKKSLIPTELGRVTTNLLKENFKDIVDVDFTANMETQLDEVESGEIPWKSIVKEFYGPFDKEVKRAEEEISHVQLTDEVSDVRCEKCGRMMVYKMGRYGKFLACPGFPECRNAKPIRKETGVNCPKCGKPVLVKKSKTGRTYYGCEDNPKCDFMTWDMPIAGRQCPKCGGVLLQKNTRGAKKIVCANENCDYEETGGKKSES</sequence>
<dbReference type="HAMAP" id="MF_00952">
    <property type="entry name" value="Topoisom_1_prok"/>
    <property type="match status" value="1"/>
</dbReference>
<gene>
    <name evidence="10 13" type="primary">topA</name>
    <name evidence="13" type="ORF">IAC74_05770</name>
</gene>
<dbReference type="EC" id="5.6.2.1" evidence="10"/>
<feature type="site" description="Interaction with DNA" evidence="10">
    <location>
        <position position="302"/>
    </location>
</feature>
<dbReference type="PROSITE" id="PS52039">
    <property type="entry name" value="TOPO_IA_2"/>
    <property type="match status" value="1"/>
</dbReference>
<dbReference type="NCBIfam" id="TIGR01051">
    <property type="entry name" value="topA_bact"/>
    <property type="match status" value="1"/>
</dbReference>
<evidence type="ECO:0000256" key="3">
    <source>
        <dbReference type="ARBA" id="ARBA00022723"/>
    </source>
</evidence>
<evidence type="ECO:0000256" key="8">
    <source>
        <dbReference type="ARBA" id="ARBA00023125"/>
    </source>
</evidence>
<name>A0A9D1NHM7_9FIRM</name>
<dbReference type="InterPro" id="IPR000380">
    <property type="entry name" value="Topo_IA"/>
</dbReference>